<dbReference type="Proteomes" id="UP000663844">
    <property type="component" value="Unassembled WGS sequence"/>
</dbReference>
<organism evidence="1 2">
    <name type="scientific">Adineta steineri</name>
    <dbReference type="NCBI Taxonomy" id="433720"/>
    <lineage>
        <taxon>Eukaryota</taxon>
        <taxon>Metazoa</taxon>
        <taxon>Spiralia</taxon>
        <taxon>Gnathifera</taxon>
        <taxon>Rotifera</taxon>
        <taxon>Eurotatoria</taxon>
        <taxon>Bdelloidea</taxon>
        <taxon>Adinetida</taxon>
        <taxon>Adinetidae</taxon>
        <taxon>Adineta</taxon>
    </lineage>
</organism>
<gene>
    <name evidence="1" type="ORF">OXD698_LOCUS13101</name>
</gene>
<reference evidence="1" key="1">
    <citation type="submission" date="2021-02" db="EMBL/GenBank/DDBJ databases">
        <authorList>
            <person name="Nowell W R."/>
        </authorList>
    </citation>
    <scope>NUCLEOTIDE SEQUENCE</scope>
</reference>
<feature type="non-terminal residue" evidence="1">
    <location>
        <position position="1"/>
    </location>
</feature>
<evidence type="ECO:0000313" key="1">
    <source>
        <dbReference type="EMBL" id="CAF3713086.1"/>
    </source>
</evidence>
<dbReference type="EMBL" id="CAJOAZ010000786">
    <property type="protein sequence ID" value="CAF3713086.1"/>
    <property type="molecule type" value="Genomic_DNA"/>
</dbReference>
<comment type="caution">
    <text evidence="1">The sequence shown here is derived from an EMBL/GenBank/DDBJ whole genome shotgun (WGS) entry which is preliminary data.</text>
</comment>
<sequence length="75" mass="8376">SLRNSSTDNFERSVSCETGSGLNFFLVCSSSRLRRRFANASRSCISVVSPEKSAWLGGTVKTFKVIARSYQLFFQ</sequence>
<proteinExistence type="predicted"/>
<accession>A0A818VCQ7</accession>
<protein>
    <submittedName>
        <fullName evidence="1">Uncharacterized protein</fullName>
    </submittedName>
</protein>
<name>A0A818VCQ7_9BILA</name>
<dbReference type="AlphaFoldDB" id="A0A818VCQ7"/>
<evidence type="ECO:0000313" key="2">
    <source>
        <dbReference type="Proteomes" id="UP000663844"/>
    </source>
</evidence>